<sequence>MAKEMKPQPTDSELAVLGVLWELGQGTVRQVHEALASDRDVRYTTTLKIMQVMAAKGLLYRDESRRSHVYRPAVDGRSVRRRLVRELAGQVFGGSTRKLILHALSAGGVSAEEVREIKKVLKEHGDKQ</sequence>
<dbReference type="EMBL" id="LAZR01023036">
    <property type="protein sequence ID" value="KKL79880.1"/>
    <property type="molecule type" value="Genomic_DNA"/>
</dbReference>
<dbReference type="SUPFAM" id="SSF46785">
    <property type="entry name" value="Winged helix' DNA-binding domain"/>
    <property type="match status" value="1"/>
</dbReference>
<comment type="caution">
    <text evidence="5">The sequence shown here is derived from an EMBL/GenBank/DDBJ whole genome shotgun (WGS) entry which is preliminary data.</text>
</comment>
<dbReference type="GO" id="GO:0045892">
    <property type="term" value="P:negative regulation of DNA-templated transcription"/>
    <property type="evidence" value="ECO:0007669"/>
    <property type="project" value="InterPro"/>
</dbReference>
<keyword evidence="3" id="KW-0238">DNA-binding</keyword>
<evidence type="ECO:0000256" key="1">
    <source>
        <dbReference type="ARBA" id="ARBA00011046"/>
    </source>
</evidence>
<organism evidence="5">
    <name type="scientific">marine sediment metagenome</name>
    <dbReference type="NCBI Taxonomy" id="412755"/>
    <lineage>
        <taxon>unclassified sequences</taxon>
        <taxon>metagenomes</taxon>
        <taxon>ecological metagenomes</taxon>
    </lineage>
</organism>
<dbReference type="InterPro" id="IPR036390">
    <property type="entry name" value="WH_DNA-bd_sf"/>
</dbReference>
<gene>
    <name evidence="5" type="ORF">LCGC14_2010370</name>
</gene>
<proteinExistence type="inferred from homology"/>
<accession>A0A0F9HDW8</accession>
<dbReference type="Gene3D" id="1.10.10.10">
    <property type="entry name" value="Winged helix-like DNA-binding domain superfamily/Winged helix DNA-binding domain"/>
    <property type="match status" value="1"/>
</dbReference>
<evidence type="ECO:0000256" key="2">
    <source>
        <dbReference type="ARBA" id="ARBA00023015"/>
    </source>
</evidence>
<dbReference type="PIRSF" id="PIRSF019455">
    <property type="entry name" value="CopR_AtkY"/>
    <property type="match status" value="1"/>
</dbReference>
<evidence type="ECO:0000313" key="5">
    <source>
        <dbReference type="EMBL" id="KKL79880.1"/>
    </source>
</evidence>
<dbReference type="AlphaFoldDB" id="A0A0F9HDW8"/>
<evidence type="ECO:0000256" key="3">
    <source>
        <dbReference type="ARBA" id="ARBA00023125"/>
    </source>
</evidence>
<dbReference type="InterPro" id="IPR036388">
    <property type="entry name" value="WH-like_DNA-bd_sf"/>
</dbReference>
<keyword evidence="2" id="KW-0805">Transcription regulation</keyword>
<evidence type="ECO:0008006" key="6">
    <source>
        <dbReference type="Google" id="ProtNLM"/>
    </source>
</evidence>
<keyword evidence="4" id="KW-0804">Transcription</keyword>
<reference evidence="5" key="1">
    <citation type="journal article" date="2015" name="Nature">
        <title>Complex archaea that bridge the gap between prokaryotes and eukaryotes.</title>
        <authorList>
            <person name="Spang A."/>
            <person name="Saw J.H."/>
            <person name="Jorgensen S.L."/>
            <person name="Zaremba-Niedzwiedzka K."/>
            <person name="Martijn J."/>
            <person name="Lind A.E."/>
            <person name="van Eijk R."/>
            <person name="Schleper C."/>
            <person name="Guy L."/>
            <person name="Ettema T.J."/>
        </authorList>
    </citation>
    <scope>NUCLEOTIDE SEQUENCE</scope>
</reference>
<evidence type="ECO:0000256" key="4">
    <source>
        <dbReference type="ARBA" id="ARBA00023163"/>
    </source>
</evidence>
<dbReference type="GO" id="GO:0003677">
    <property type="term" value="F:DNA binding"/>
    <property type="evidence" value="ECO:0007669"/>
    <property type="project" value="UniProtKB-KW"/>
</dbReference>
<protein>
    <recommendedName>
        <fullName evidence="6">HTH marR-type domain-containing protein</fullName>
    </recommendedName>
</protein>
<dbReference type="Pfam" id="PF03965">
    <property type="entry name" value="Penicillinase_R"/>
    <property type="match status" value="1"/>
</dbReference>
<dbReference type="InterPro" id="IPR005650">
    <property type="entry name" value="BlaI_family"/>
</dbReference>
<comment type="similarity">
    <text evidence="1">Belongs to the BlaI transcriptional regulatory family.</text>
</comment>
<name>A0A0F9HDW8_9ZZZZ</name>